<sequence>MAASGSPPSEAGGLPRDRDPRPCRRGAAPLAVPSLRYHPRRTAGGGGSRGRDLGEAPPAVAPRRPSSSGLHSLAVKQRRAGCQWSQVTTNHRETASRCSSFIGRAKANATRRDNAQLAIARHPPRCDVVIKSEVGTAPRRRGTPFRRSSVHTRGVPAKARLPYHCDVAIKSSRGVGWYIGSATLARCIDNAPLC</sequence>
<reference evidence="2" key="1">
    <citation type="journal article" date="2020" name="Stud. Mycol.">
        <title>101 Dothideomycetes genomes: a test case for predicting lifestyles and emergence of pathogens.</title>
        <authorList>
            <person name="Haridas S."/>
            <person name="Albert R."/>
            <person name="Binder M."/>
            <person name="Bloem J."/>
            <person name="Labutti K."/>
            <person name="Salamov A."/>
            <person name="Andreopoulos B."/>
            <person name="Baker S."/>
            <person name="Barry K."/>
            <person name="Bills G."/>
            <person name="Bluhm B."/>
            <person name="Cannon C."/>
            <person name="Castanera R."/>
            <person name="Culley D."/>
            <person name="Daum C."/>
            <person name="Ezra D."/>
            <person name="Gonzalez J."/>
            <person name="Henrissat B."/>
            <person name="Kuo A."/>
            <person name="Liang C."/>
            <person name="Lipzen A."/>
            <person name="Lutzoni F."/>
            <person name="Magnuson J."/>
            <person name="Mondo S."/>
            <person name="Nolan M."/>
            <person name="Ohm R."/>
            <person name="Pangilinan J."/>
            <person name="Park H.-J."/>
            <person name="Ramirez L."/>
            <person name="Alfaro M."/>
            <person name="Sun H."/>
            <person name="Tritt A."/>
            <person name="Yoshinaga Y."/>
            <person name="Zwiers L.-H."/>
            <person name="Turgeon B."/>
            <person name="Goodwin S."/>
            <person name="Spatafora J."/>
            <person name="Crous P."/>
            <person name="Grigoriev I."/>
        </authorList>
    </citation>
    <scope>NUCLEOTIDE SEQUENCE</scope>
    <source>
        <strain evidence="2">ATCC 16933</strain>
    </source>
</reference>
<feature type="region of interest" description="Disordered" evidence="1">
    <location>
        <begin position="1"/>
        <end position="74"/>
    </location>
</feature>
<accession>A0A6A6NNW7</accession>
<evidence type="ECO:0000313" key="3">
    <source>
        <dbReference type="Proteomes" id="UP000799766"/>
    </source>
</evidence>
<evidence type="ECO:0000256" key="1">
    <source>
        <dbReference type="SAM" id="MobiDB-lite"/>
    </source>
</evidence>
<evidence type="ECO:0000313" key="2">
    <source>
        <dbReference type="EMBL" id="KAF2453368.1"/>
    </source>
</evidence>
<organism evidence="2 3">
    <name type="scientific">Lineolata rhizophorae</name>
    <dbReference type="NCBI Taxonomy" id="578093"/>
    <lineage>
        <taxon>Eukaryota</taxon>
        <taxon>Fungi</taxon>
        <taxon>Dikarya</taxon>
        <taxon>Ascomycota</taxon>
        <taxon>Pezizomycotina</taxon>
        <taxon>Dothideomycetes</taxon>
        <taxon>Dothideomycetes incertae sedis</taxon>
        <taxon>Lineolatales</taxon>
        <taxon>Lineolataceae</taxon>
        <taxon>Lineolata</taxon>
    </lineage>
</organism>
<name>A0A6A6NNW7_9PEZI</name>
<keyword evidence="3" id="KW-1185">Reference proteome</keyword>
<dbReference type="EMBL" id="MU001698">
    <property type="protein sequence ID" value="KAF2453368.1"/>
    <property type="molecule type" value="Genomic_DNA"/>
</dbReference>
<gene>
    <name evidence="2" type="ORF">BDY21DRAFT_129858</name>
</gene>
<dbReference type="AlphaFoldDB" id="A0A6A6NNW7"/>
<protein>
    <submittedName>
        <fullName evidence="2">Uncharacterized protein</fullName>
    </submittedName>
</protein>
<proteinExistence type="predicted"/>
<dbReference type="Proteomes" id="UP000799766">
    <property type="component" value="Unassembled WGS sequence"/>
</dbReference>
<feature type="compositionally biased region" description="Low complexity" evidence="1">
    <location>
        <begin position="56"/>
        <end position="68"/>
    </location>
</feature>